<proteinExistence type="predicted"/>
<evidence type="ECO:0000256" key="1">
    <source>
        <dbReference type="SAM" id="MobiDB-lite"/>
    </source>
</evidence>
<dbReference type="Proteomes" id="UP000177069">
    <property type="component" value="Unassembled WGS sequence"/>
</dbReference>
<feature type="transmembrane region" description="Helical" evidence="2">
    <location>
        <begin position="7"/>
        <end position="28"/>
    </location>
</feature>
<evidence type="ECO:0000313" key="4">
    <source>
        <dbReference type="Proteomes" id="UP000177069"/>
    </source>
</evidence>
<protein>
    <submittedName>
        <fullName evidence="3">Uncharacterized protein</fullName>
    </submittedName>
</protein>
<evidence type="ECO:0000313" key="3">
    <source>
        <dbReference type="EMBL" id="OGD84976.1"/>
    </source>
</evidence>
<gene>
    <name evidence="3" type="ORF">A2696_02880</name>
</gene>
<name>A0A1F5FZE3_9BACT</name>
<keyword evidence="2" id="KW-0472">Membrane</keyword>
<dbReference type="AlphaFoldDB" id="A0A1F5FZE3"/>
<sequence>MEKKGKVILSIVGLSAVIVPALLLIFFASKTKNESLTPAGRQIDSKVIDDAVKKLPPPNQIQTSSSPSPATSSAQPILESSPSSQ</sequence>
<keyword evidence="2" id="KW-1133">Transmembrane helix</keyword>
<evidence type="ECO:0000256" key="2">
    <source>
        <dbReference type="SAM" id="Phobius"/>
    </source>
</evidence>
<feature type="region of interest" description="Disordered" evidence="1">
    <location>
        <begin position="54"/>
        <end position="85"/>
    </location>
</feature>
<accession>A0A1F5FZE3</accession>
<organism evidence="3 4">
    <name type="scientific">Candidatus Curtissbacteria bacterium RIFCSPHIGHO2_01_FULL_41_13</name>
    <dbReference type="NCBI Taxonomy" id="1797745"/>
    <lineage>
        <taxon>Bacteria</taxon>
        <taxon>Candidatus Curtissiibacteriota</taxon>
    </lineage>
</organism>
<dbReference type="EMBL" id="MFBA01000043">
    <property type="protein sequence ID" value="OGD84976.1"/>
    <property type="molecule type" value="Genomic_DNA"/>
</dbReference>
<feature type="compositionally biased region" description="Low complexity" evidence="1">
    <location>
        <begin position="60"/>
        <end position="77"/>
    </location>
</feature>
<keyword evidence="2" id="KW-0812">Transmembrane</keyword>
<comment type="caution">
    <text evidence="3">The sequence shown here is derived from an EMBL/GenBank/DDBJ whole genome shotgun (WGS) entry which is preliminary data.</text>
</comment>
<reference evidence="3 4" key="1">
    <citation type="journal article" date="2016" name="Nat. Commun.">
        <title>Thousands of microbial genomes shed light on interconnected biogeochemical processes in an aquifer system.</title>
        <authorList>
            <person name="Anantharaman K."/>
            <person name="Brown C.T."/>
            <person name="Hug L.A."/>
            <person name="Sharon I."/>
            <person name="Castelle C.J."/>
            <person name="Probst A.J."/>
            <person name="Thomas B.C."/>
            <person name="Singh A."/>
            <person name="Wilkins M.J."/>
            <person name="Karaoz U."/>
            <person name="Brodie E.L."/>
            <person name="Williams K.H."/>
            <person name="Hubbard S.S."/>
            <person name="Banfield J.F."/>
        </authorList>
    </citation>
    <scope>NUCLEOTIDE SEQUENCE [LARGE SCALE GENOMIC DNA]</scope>
</reference>